<protein>
    <submittedName>
        <fullName evidence="1">Uncharacterized protein</fullName>
    </submittedName>
</protein>
<sequence>MDESKKEIGDYDTDSCTAAFSSFVNKTEPIECCIAGSIRRPHTNYKDIDEMIIFGYDGKSCTMKEIVDFDDEKFDRFYQHFLQLLNENPIATTQTQILFALQIVMNKRENKRLREKLDSLLKS</sequence>
<name>A0A481YSQ2_9VIRU</name>
<dbReference type="EMBL" id="MK500327">
    <property type="protein sequence ID" value="QBK85514.1"/>
    <property type="molecule type" value="Genomic_DNA"/>
</dbReference>
<gene>
    <name evidence="1" type="ORF">LCMAC101_01010</name>
</gene>
<evidence type="ECO:0000313" key="1">
    <source>
        <dbReference type="EMBL" id="QBK85514.1"/>
    </source>
</evidence>
<proteinExistence type="predicted"/>
<reference evidence="1" key="1">
    <citation type="journal article" date="2019" name="MBio">
        <title>Virus Genomes from Deep Sea Sediments Expand the Ocean Megavirome and Support Independent Origins of Viral Gigantism.</title>
        <authorList>
            <person name="Backstrom D."/>
            <person name="Yutin N."/>
            <person name="Jorgensen S.L."/>
            <person name="Dharamshi J."/>
            <person name="Homa F."/>
            <person name="Zaremba-Niedwiedzka K."/>
            <person name="Spang A."/>
            <person name="Wolf Y.I."/>
            <person name="Koonin E.V."/>
            <person name="Ettema T.J."/>
        </authorList>
    </citation>
    <scope>NUCLEOTIDE SEQUENCE</scope>
</reference>
<organism evidence="1">
    <name type="scientific">Marseillevirus LCMAC101</name>
    <dbReference type="NCBI Taxonomy" id="2506602"/>
    <lineage>
        <taxon>Viruses</taxon>
        <taxon>Varidnaviria</taxon>
        <taxon>Bamfordvirae</taxon>
        <taxon>Nucleocytoviricota</taxon>
        <taxon>Megaviricetes</taxon>
        <taxon>Pimascovirales</taxon>
        <taxon>Pimascovirales incertae sedis</taxon>
        <taxon>Marseilleviridae</taxon>
    </lineage>
</organism>
<accession>A0A481YSQ2</accession>